<evidence type="ECO:0000313" key="3">
    <source>
        <dbReference type="Proteomes" id="UP001165460"/>
    </source>
</evidence>
<accession>A0ABS9ZZX8</accession>
<dbReference type="InterPro" id="IPR006530">
    <property type="entry name" value="YD"/>
</dbReference>
<organism evidence="2 3">
    <name type="scientific">Pedobacter montanisoli</name>
    <dbReference type="NCBI Taxonomy" id="2923277"/>
    <lineage>
        <taxon>Bacteria</taxon>
        <taxon>Pseudomonadati</taxon>
        <taxon>Bacteroidota</taxon>
        <taxon>Sphingobacteriia</taxon>
        <taxon>Sphingobacteriales</taxon>
        <taxon>Sphingobacteriaceae</taxon>
        <taxon>Pedobacter</taxon>
    </lineage>
</organism>
<dbReference type="NCBIfam" id="TIGR01643">
    <property type="entry name" value="YD_repeat_2x"/>
    <property type="match status" value="1"/>
</dbReference>
<dbReference type="InterPro" id="IPR046020">
    <property type="entry name" value="DUF5977"/>
</dbReference>
<reference evidence="2" key="1">
    <citation type="submission" date="2022-03" db="EMBL/GenBank/DDBJ databases">
        <authorList>
            <person name="Woo C.Y."/>
        </authorList>
    </citation>
    <scope>NUCLEOTIDE SEQUENCE</scope>
    <source>
        <strain evidence="2">CYS-01</strain>
    </source>
</reference>
<name>A0ABS9ZZX8_9SPHI</name>
<dbReference type="RefSeq" id="WP_243363213.1">
    <property type="nucleotide sequence ID" value="NZ_JALGBH010000002.1"/>
</dbReference>
<comment type="caution">
    <text evidence="2">The sequence shown here is derived from an EMBL/GenBank/DDBJ whole genome shotgun (WGS) entry which is preliminary data.</text>
</comment>
<evidence type="ECO:0000313" key="2">
    <source>
        <dbReference type="EMBL" id="MCJ0743875.1"/>
    </source>
</evidence>
<dbReference type="EMBL" id="JALGBH010000002">
    <property type="protein sequence ID" value="MCJ0743875.1"/>
    <property type="molecule type" value="Genomic_DNA"/>
</dbReference>
<proteinExistence type="predicted"/>
<keyword evidence="3" id="KW-1185">Reference proteome</keyword>
<dbReference type="Pfam" id="PF19404">
    <property type="entry name" value="DUF5977"/>
    <property type="match status" value="1"/>
</dbReference>
<sequence>MTLYLKANSFVKKAILIFCCILVCKVGFTQGGGQQSINAPALTAVLSPAPNAYELTKYSGLSINASTGGFQTAIPLSKLKVGTIELPISLSYNSGNGIKVNQIATRVGMSWNLEAGGAVTRTVMDKADELYKMLTAPANFREGNFSQDSYNYLDSATRGAYDTQSDLFSFNFNGYSGKFYLKPNHVTEVVQLAASPLKIETNFYGHNSGDWTIKITDPAGTQYYFGGSKATEKSKTSSFNCGKNYDAYIPTAWYLIAIKGVKGEYIDFEYSSCTYDYYADISETLIRTPSTTLLQSCAGDNCPQRNESQICPNNLSTKGVILQGIYSKFSEVKFNYSTRSDLIGDFLLSSVKYYKKDIIDTLQKQLYNNYDLEYVYSSNSDYYNFMGNGYYLNDRAFLNKVTRSLPGITPQEYKISYYNINSLPSRLSFAQDYWGYFNGKNNTHLIPTGKAEHSALFGVLADRSPNGSVSYYGLMSKIVYPGGGTDSLEYEPNTIFENRYFPASSNMVNQRVQGTGTKDPVFYTLSFSLDEARNVNFNLSCSYSGIGVNDLIHQYSALEIRDANYNLVYNYALKIDTSYSGSITLPSGSYTLKWVSYGQAAVGDLSFIYQPEGYYAWGNYEVGGVRVKRNITISTIGSVLKKKMIYASLENQNQSSGKIRSYVNTGLYYSNLRDAKVCYVLGYPITVFCDYRIAYSKPINDLSYPSGTHIYYSDVIELKDDSWDYGGKSRHFLGGEGLNAQILFGNNTMFAVPISNSSYEIGLENIEKDFITTGSLGGNYTYKTVKEIRKNFIIDTRVNEEASNYVIKSNYTPAITYNPPDETQFAPFDVQMFNHRAIWIYVDTVTTTEYDLEGNNPIQTQQFYTYNNIKHYQPNEISYVNSLGDVRTEIKKYPHEMYALTSQPVYQQLIQQNRITVPLVNTFKNNLTHIQTDSLVYGQWSGNIYEPQNIYFRTQNNTAEPFITYHAYDTKGHLLSQSRTNGLKYVYLYGYREELPIVQVQNAAINEIFFENFEDNSTAALLKGHTGLRYYAGSYQVNWAKPNNKDYQISYFYLSGDKWYYKVIPYTYGMVLSDGSGIDDIAVYPVDAYIKSFTYDPVFGVTGIVDEKGFTTSYEYDVYGRLINIKDHNGYIVKNYVYNETGEPYVIYYNTLKSQKFTKQCTIGQGSEETYVVSAGKYSSTLSQADADNQALADIIANGQTYANLNGICTMPKISLVYTNSTKINPSTSQRSGGVQTLIFKDTSNNVVYTFTEAQLVAGASIDAGTYNLQIDTYGTIAGFPNFYGWNNFKLIDSLNNVLNTIYHNGASSYTQNGVSISGSKFTIMIDWIDTIE</sequence>
<gene>
    <name evidence="2" type="ORF">MMF97_14245</name>
</gene>
<dbReference type="Proteomes" id="UP001165460">
    <property type="component" value="Unassembled WGS sequence"/>
</dbReference>
<evidence type="ECO:0000259" key="1">
    <source>
        <dbReference type="Pfam" id="PF19404"/>
    </source>
</evidence>
<feature type="domain" description="DUF5977" evidence="1">
    <location>
        <begin position="1148"/>
        <end position="1210"/>
    </location>
</feature>
<protein>
    <submittedName>
        <fullName evidence="2">DUF5977 domain-containing protein</fullName>
    </submittedName>
</protein>